<feature type="transmembrane region" description="Helical" evidence="11">
    <location>
        <begin position="155"/>
        <end position="176"/>
    </location>
</feature>
<evidence type="ECO:0000256" key="3">
    <source>
        <dbReference type="ARBA" id="ARBA00022692"/>
    </source>
</evidence>
<keyword evidence="5 9" id="KW-0297">G-protein coupled receptor</keyword>
<dbReference type="PROSITE" id="PS50262">
    <property type="entry name" value="G_PROTEIN_RECEP_F1_2"/>
    <property type="match status" value="1"/>
</dbReference>
<keyword evidence="3 9" id="KW-0812">Transmembrane</keyword>
<dbReference type="InterPro" id="IPR017452">
    <property type="entry name" value="GPCR_Rhodpsn_7TM"/>
</dbReference>
<feature type="compositionally biased region" description="Basic and acidic residues" evidence="10">
    <location>
        <begin position="284"/>
        <end position="314"/>
    </location>
</feature>
<proteinExistence type="inferred from homology"/>
<evidence type="ECO:0000256" key="2">
    <source>
        <dbReference type="ARBA" id="ARBA00022475"/>
    </source>
</evidence>
<feature type="region of interest" description="Disordered" evidence="10">
    <location>
        <begin position="284"/>
        <end position="381"/>
    </location>
</feature>
<comment type="similarity">
    <text evidence="9">Belongs to the G-protein coupled receptor 1 family.</text>
</comment>
<dbReference type="InterPro" id="IPR000276">
    <property type="entry name" value="GPCR_Rhodpsn"/>
</dbReference>
<dbReference type="Gene3D" id="1.20.1070.10">
    <property type="entry name" value="Rhodopsin 7-helix transmembrane proteins"/>
    <property type="match status" value="2"/>
</dbReference>
<evidence type="ECO:0000256" key="11">
    <source>
        <dbReference type="SAM" id="Phobius"/>
    </source>
</evidence>
<feature type="transmembrane region" description="Helical" evidence="11">
    <location>
        <begin position="452"/>
        <end position="471"/>
    </location>
</feature>
<dbReference type="CDD" id="cd00637">
    <property type="entry name" value="7tm_classA_rhodopsin-like"/>
    <property type="match status" value="1"/>
</dbReference>
<organism evidence="13 14">
    <name type="scientific">Mya arenaria</name>
    <name type="common">Soft-shell clam</name>
    <dbReference type="NCBI Taxonomy" id="6604"/>
    <lineage>
        <taxon>Eukaryota</taxon>
        <taxon>Metazoa</taxon>
        <taxon>Spiralia</taxon>
        <taxon>Lophotrochozoa</taxon>
        <taxon>Mollusca</taxon>
        <taxon>Bivalvia</taxon>
        <taxon>Autobranchia</taxon>
        <taxon>Heteroconchia</taxon>
        <taxon>Euheterodonta</taxon>
        <taxon>Imparidentia</taxon>
        <taxon>Neoheterodontei</taxon>
        <taxon>Myida</taxon>
        <taxon>Myoidea</taxon>
        <taxon>Myidae</taxon>
        <taxon>Mya</taxon>
    </lineage>
</organism>
<keyword evidence="4 11" id="KW-1133">Transmembrane helix</keyword>
<name>A0ABY7F1V1_MYAAR</name>
<keyword evidence="14" id="KW-1185">Reference proteome</keyword>
<evidence type="ECO:0000259" key="12">
    <source>
        <dbReference type="PROSITE" id="PS50262"/>
    </source>
</evidence>
<dbReference type="Pfam" id="PF00001">
    <property type="entry name" value="7tm_1"/>
    <property type="match status" value="1"/>
</dbReference>
<sequence>MTDVYTKCKRFVATMANNSSFMTSTEILYDLNMAEMIRLIPTAIFLGLVSAFGIAGNGIVMHVYRKQYKLSNAKVFIMCVAGIDMFSCCFAIPLEVILLLNQYTFQRVWMCKFSRFFNTFGTCSSSFILLIIAIDRHRKVCKPLKWQIKPKQARYLCFLGAFLGLLVSWPAIFVYGRKTFEIVHELYSKPLIGSECSTADAMTDSKIPFYYTFMFSGMFIVGIISMSTLYCLIGYRIRTQARKMSMMTSRSLSIPMTSSICENNDNYKVLGSINPLNITKRDLIQQKNDSTKRSIKEQPKPLSDESWSERKDLELSYTSYNEDENEEQQPKSDNDDTADDDQDNSKTEEKMHDLTNEINVNTVDVPFENNNTDDENIDSDGHVGKKIVASTTSNDLMRGKLNSGLMKRASSAGSQISIVLRRLTTFGGQSDKTQSLRKSQCLKEVRARKTAFIMFMISLVYILSYLPHLIVMATRAVKSDFVDNLTDEARAVYKFFLRSYFFNCAINPLIYGICDTRFRNACSAFFNKPFCKRK</sequence>
<reference evidence="13" key="1">
    <citation type="submission" date="2022-11" db="EMBL/GenBank/DDBJ databases">
        <title>Centuries of genome instability and evolution in soft-shell clam transmissible cancer (bioRxiv).</title>
        <authorList>
            <person name="Hart S.F.M."/>
            <person name="Yonemitsu M.A."/>
            <person name="Giersch R.M."/>
            <person name="Beal B.F."/>
            <person name="Arriagada G."/>
            <person name="Davis B.W."/>
            <person name="Ostrander E.A."/>
            <person name="Goff S.P."/>
            <person name="Metzger M.J."/>
        </authorList>
    </citation>
    <scope>NUCLEOTIDE SEQUENCE</scope>
    <source>
        <strain evidence="13">MELC-2E11</strain>
        <tissue evidence="13">Siphon/mantle</tissue>
    </source>
</reference>
<evidence type="ECO:0000256" key="6">
    <source>
        <dbReference type="ARBA" id="ARBA00023136"/>
    </source>
</evidence>
<evidence type="ECO:0000256" key="5">
    <source>
        <dbReference type="ARBA" id="ARBA00023040"/>
    </source>
</evidence>
<gene>
    <name evidence="13" type="ORF">MAR_030754</name>
</gene>
<feature type="transmembrane region" description="Helical" evidence="11">
    <location>
        <begin position="39"/>
        <end position="63"/>
    </location>
</feature>
<feature type="transmembrane region" description="Helical" evidence="11">
    <location>
        <begin position="116"/>
        <end position="134"/>
    </location>
</feature>
<evidence type="ECO:0000256" key="7">
    <source>
        <dbReference type="ARBA" id="ARBA00023170"/>
    </source>
</evidence>
<comment type="subcellular location">
    <subcellularLocation>
        <location evidence="1">Cell membrane</location>
        <topology evidence="1">Multi-pass membrane protein</topology>
    </subcellularLocation>
</comment>
<dbReference type="PANTHER" id="PTHR24230">
    <property type="entry name" value="G-PROTEIN COUPLED RECEPTOR"/>
    <property type="match status" value="1"/>
</dbReference>
<feature type="transmembrane region" description="Helical" evidence="11">
    <location>
        <begin position="209"/>
        <end position="237"/>
    </location>
</feature>
<evidence type="ECO:0000256" key="10">
    <source>
        <dbReference type="SAM" id="MobiDB-lite"/>
    </source>
</evidence>
<protein>
    <submittedName>
        <fullName evidence="13">HRH1-like protein</fullName>
    </submittedName>
</protein>
<feature type="transmembrane region" description="Helical" evidence="11">
    <location>
        <begin position="75"/>
        <end position="96"/>
    </location>
</feature>
<feature type="compositionally biased region" description="Basic and acidic residues" evidence="10">
    <location>
        <begin position="343"/>
        <end position="355"/>
    </location>
</feature>
<dbReference type="PRINTS" id="PR00237">
    <property type="entry name" value="GPCRRHODOPSN"/>
</dbReference>
<dbReference type="EMBL" id="CP111021">
    <property type="protein sequence ID" value="WAR16160.1"/>
    <property type="molecule type" value="Genomic_DNA"/>
</dbReference>
<evidence type="ECO:0000256" key="1">
    <source>
        <dbReference type="ARBA" id="ARBA00004651"/>
    </source>
</evidence>
<keyword evidence="8 9" id="KW-0807">Transducer</keyword>
<evidence type="ECO:0000256" key="9">
    <source>
        <dbReference type="RuleBase" id="RU000688"/>
    </source>
</evidence>
<feature type="transmembrane region" description="Helical" evidence="11">
    <location>
        <begin position="491"/>
        <end position="511"/>
    </location>
</feature>
<keyword evidence="2" id="KW-1003">Cell membrane</keyword>
<evidence type="ECO:0000313" key="14">
    <source>
        <dbReference type="Proteomes" id="UP001164746"/>
    </source>
</evidence>
<dbReference type="SUPFAM" id="SSF81321">
    <property type="entry name" value="Family A G protein-coupled receptor-like"/>
    <property type="match status" value="1"/>
</dbReference>
<dbReference type="Proteomes" id="UP001164746">
    <property type="component" value="Chromosome 10"/>
</dbReference>
<keyword evidence="7 9" id="KW-0675">Receptor</keyword>
<accession>A0ABY7F1V1</accession>
<evidence type="ECO:0000256" key="4">
    <source>
        <dbReference type="ARBA" id="ARBA00022989"/>
    </source>
</evidence>
<keyword evidence="6 11" id="KW-0472">Membrane</keyword>
<evidence type="ECO:0000313" key="13">
    <source>
        <dbReference type="EMBL" id="WAR16160.1"/>
    </source>
</evidence>
<evidence type="ECO:0000256" key="8">
    <source>
        <dbReference type="ARBA" id="ARBA00023224"/>
    </source>
</evidence>
<feature type="domain" description="G-protein coupled receptors family 1 profile" evidence="12">
    <location>
        <begin position="56"/>
        <end position="511"/>
    </location>
</feature>
<dbReference type="PANTHER" id="PTHR24230:SF158">
    <property type="entry name" value="G-PROTEIN COUPLED RECEPTORS FAMILY 1 PROFILE DOMAIN-CONTAINING PROTEIN"/>
    <property type="match status" value="1"/>
</dbReference>
<dbReference type="PROSITE" id="PS00237">
    <property type="entry name" value="G_PROTEIN_RECEP_F1_1"/>
    <property type="match status" value="1"/>
</dbReference>